<geneLocation type="plasmid" evidence="2">
    <name>pdsyz</name>
</geneLocation>
<evidence type="ECO:0000313" key="1">
    <source>
        <dbReference type="EMBL" id="AWX74652.1"/>
    </source>
</evidence>
<dbReference type="EMBL" id="CP030151">
    <property type="protein sequence ID" value="AWX74652.1"/>
    <property type="molecule type" value="Genomic_DNA"/>
</dbReference>
<keyword evidence="1" id="KW-0614">Plasmid</keyword>
<dbReference type="Proteomes" id="UP000250069">
    <property type="component" value="Plasmid pdsyz"/>
</dbReference>
<protein>
    <submittedName>
        <fullName evidence="1">Uncharacterized protein</fullName>
    </submittedName>
</protein>
<evidence type="ECO:0000313" key="2">
    <source>
        <dbReference type="Proteomes" id="UP000250069"/>
    </source>
</evidence>
<reference evidence="1 2" key="1">
    <citation type="submission" date="2018-06" db="EMBL/GenBank/DDBJ databases">
        <title>Complete Genome Sequence of Bacillus velezensis DSYZ, a Plant Growth-Promoting Rhizobacterium with Antifungal Activity.</title>
        <authorList>
            <person name="Du B."/>
            <person name="Ding Y."/>
            <person name="Liu K."/>
            <person name="Yao L."/>
            <person name="Wang C."/>
            <person name="Li H."/>
            <person name="Liu H."/>
        </authorList>
    </citation>
    <scope>NUCLEOTIDE SEQUENCE [LARGE SCALE GENOMIC DNA]</scope>
    <source>
        <strain evidence="1 2">DSYZ</strain>
        <plasmid evidence="2">pdsyz</plasmid>
    </source>
</reference>
<sequence>MFKICESKSASLTDDELKNFSLEVLGAGLIYIRSISGYGCLPKKIQRVTNNVCYEIADAMHNIPACLMDFKRTLLLGELDKLALIISKIPEAKIVRSQALKLIDEKLKTIVAESS</sequence>
<accession>A0ABC8DEX8</accession>
<organism evidence="1 2">
    <name type="scientific">Bacillus velezensis</name>
    <dbReference type="NCBI Taxonomy" id="492670"/>
    <lineage>
        <taxon>Bacteria</taxon>
        <taxon>Bacillati</taxon>
        <taxon>Bacillota</taxon>
        <taxon>Bacilli</taxon>
        <taxon>Bacillales</taxon>
        <taxon>Bacillaceae</taxon>
        <taxon>Bacillus</taxon>
        <taxon>Bacillus amyloliquefaciens group</taxon>
    </lineage>
</organism>
<dbReference type="AlphaFoldDB" id="A0ABC8DEX8"/>
<name>A0ABC8DEX8_BACVE</name>
<dbReference type="RefSeq" id="WP_032859117.1">
    <property type="nucleotide sequence ID" value="NZ_CP026611.1"/>
</dbReference>
<proteinExistence type="predicted"/>
<gene>
    <name evidence="1" type="ORF">BVDSYZ_21650</name>
</gene>